<gene>
    <name evidence="1" type="ORF">AB996_1213</name>
</gene>
<dbReference type="EMBL" id="LIYF01000020">
    <property type="protein sequence ID" value="KZK06437.1"/>
    <property type="molecule type" value="Genomic_DNA"/>
</dbReference>
<proteinExistence type="predicted"/>
<dbReference type="Proteomes" id="UP000076519">
    <property type="component" value="Unassembled WGS sequence"/>
</dbReference>
<evidence type="ECO:0000313" key="2">
    <source>
        <dbReference type="Proteomes" id="UP000076519"/>
    </source>
</evidence>
<name>A0A166JN47_LACLC</name>
<dbReference type="AlphaFoldDB" id="A0A166JN47"/>
<evidence type="ECO:0000313" key="1">
    <source>
        <dbReference type="EMBL" id="KZK06437.1"/>
    </source>
</evidence>
<reference evidence="1 2" key="1">
    <citation type="submission" date="2015-08" db="EMBL/GenBank/DDBJ databases">
        <title>Draft Genome Sequences of 11 Lactococcus lactis subspecies cremoris strains.</title>
        <authorList>
            <person name="Wels M."/>
            <person name="Backus L."/>
            <person name="Boekhorst J."/>
            <person name="Dijkstra A."/>
            <person name="Beerthuizen M."/>
            <person name="Siezen R."/>
            <person name="Bachmann H."/>
            <person name="Van Hijum S."/>
        </authorList>
    </citation>
    <scope>NUCLEOTIDE SEQUENCE [LARGE SCALE GENOMIC DNA]</scope>
    <source>
        <strain evidence="1 2">KW10</strain>
    </source>
</reference>
<dbReference type="PATRIC" id="fig|1359.32.peg.1380"/>
<comment type="caution">
    <text evidence="1">The sequence shown here is derived from an EMBL/GenBank/DDBJ whole genome shotgun (WGS) entry which is preliminary data.</text>
</comment>
<sequence length="43" mass="4994">MKTKLKILKVGRPNQIMNSLVSEQMVKIGKIIFLVAILKYFQM</sequence>
<accession>A0A166JN47</accession>
<protein>
    <submittedName>
        <fullName evidence="1">Uncharacterized protein</fullName>
    </submittedName>
</protein>
<organism evidence="1 2">
    <name type="scientific">Lactococcus lactis subsp. cremoris</name>
    <name type="common">Streptococcus cremoris</name>
    <dbReference type="NCBI Taxonomy" id="1359"/>
    <lineage>
        <taxon>Bacteria</taxon>
        <taxon>Bacillati</taxon>
        <taxon>Bacillota</taxon>
        <taxon>Bacilli</taxon>
        <taxon>Lactobacillales</taxon>
        <taxon>Streptococcaceae</taxon>
        <taxon>Lactococcus</taxon>
    </lineage>
</organism>